<keyword evidence="1" id="KW-1133">Transmembrane helix</keyword>
<dbReference type="AlphaFoldDB" id="A0A844B0U6"/>
<feature type="transmembrane region" description="Helical" evidence="1">
    <location>
        <begin position="47"/>
        <end position="66"/>
    </location>
</feature>
<keyword evidence="3" id="KW-1185">Reference proteome</keyword>
<comment type="caution">
    <text evidence="2">The sequence shown here is derived from an EMBL/GenBank/DDBJ whole genome shotgun (WGS) entry which is preliminary data.</text>
</comment>
<dbReference type="RefSeq" id="WP_170290265.1">
    <property type="nucleotide sequence ID" value="NZ_BAAADI010000002.1"/>
</dbReference>
<reference evidence="2 3" key="1">
    <citation type="submission" date="2019-11" db="EMBL/GenBank/DDBJ databases">
        <title>Draft Whole-Genome sequence of the marine photosynthetic bacterium Rhodovulum strictum DSM 11289.</title>
        <authorList>
            <person name="Kyndt J.A."/>
            <person name="Meyer T.E."/>
        </authorList>
    </citation>
    <scope>NUCLEOTIDE SEQUENCE [LARGE SCALE GENOMIC DNA]</scope>
    <source>
        <strain evidence="2 3">DSM 11289</strain>
    </source>
</reference>
<evidence type="ECO:0000313" key="2">
    <source>
        <dbReference type="EMBL" id="MRH19420.1"/>
    </source>
</evidence>
<proteinExistence type="predicted"/>
<sequence length="212" mass="22382">MTTGPEIRDEALSDCARAVLPGVTETRWGYVVTAGGDVSRNAAAIELAAGIGGLTLFAMAGGLWLVPPLIGFGLSMQLALGGGLSLVAGVALIRIAERGLLEEVQVDLEARALRCTLSNARGALRIRREVAFDEIGSVFVQRAERPGVPSKLFVRVGTGDDLIEAARGREAVLSALQSRMARDFQGSSLRKVNLGRRARGRRGLARPLSHAA</sequence>
<protein>
    <submittedName>
        <fullName evidence="2">Uncharacterized protein</fullName>
    </submittedName>
</protein>
<feature type="transmembrane region" description="Helical" evidence="1">
    <location>
        <begin position="72"/>
        <end position="93"/>
    </location>
</feature>
<accession>A0A844B0U6</accession>
<evidence type="ECO:0000313" key="3">
    <source>
        <dbReference type="Proteomes" id="UP000466730"/>
    </source>
</evidence>
<gene>
    <name evidence="2" type="ORF">GH815_00330</name>
</gene>
<organism evidence="2 3">
    <name type="scientific">Rhodovulum strictum</name>
    <dbReference type="NCBI Taxonomy" id="58314"/>
    <lineage>
        <taxon>Bacteria</taxon>
        <taxon>Pseudomonadati</taxon>
        <taxon>Pseudomonadota</taxon>
        <taxon>Alphaproteobacteria</taxon>
        <taxon>Rhodobacterales</taxon>
        <taxon>Paracoccaceae</taxon>
        <taxon>Rhodovulum</taxon>
    </lineage>
</organism>
<name>A0A844B0U6_9RHOB</name>
<keyword evidence="1" id="KW-0472">Membrane</keyword>
<dbReference type="Proteomes" id="UP000466730">
    <property type="component" value="Unassembled WGS sequence"/>
</dbReference>
<evidence type="ECO:0000256" key="1">
    <source>
        <dbReference type="SAM" id="Phobius"/>
    </source>
</evidence>
<keyword evidence="1" id="KW-0812">Transmembrane</keyword>
<dbReference type="EMBL" id="WJPO01000001">
    <property type="protein sequence ID" value="MRH19420.1"/>
    <property type="molecule type" value="Genomic_DNA"/>
</dbReference>